<dbReference type="Proteomes" id="UP000799291">
    <property type="component" value="Unassembled WGS sequence"/>
</dbReference>
<evidence type="ECO:0000313" key="10">
    <source>
        <dbReference type="EMBL" id="KAF2681085.1"/>
    </source>
</evidence>
<accession>A0A6G1ISF0</accession>
<evidence type="ECO:0000256" key="2">
    <source>
        <dbReference type="ARBA" id="ARBA00022487"/>
    </source>
</evidence>
<evidence type="ECO:0000256" key="5">
    <source>
        <dbReference type="ARBA" id="ARBA00022801"/>
    </source>
</evidence>
<keyword evidence="2 9" id="KW-0719">Serine esterase</keyword>
<gene>
    <name evidence="10" type="ORF">K458DRAFT_310258</name>
</gene>
<comment type="function">
    <text evidence="9">Esterase involved in the hydrolysis of xylan, a major structural heterogeneous polysaccharide found in plant biomass representing the second most abundant polysaccharide in the biosphere, after cellulose.</text>
</comment>
<evidence type="ECO:0000256" key="6">
    <source>
        <dbReference type="ARBA" id="ARBA00023180"/>
    </source>
</evidence>
<evidence type="ECO:0000313" key="11">
    <source>
        <dbReference type="Proteomes" id="UP000799291"/>
    </source>
</evidence>
<dbReference type="SUPFAM" id="SSF53474">
    <property type="entry name" value="alpha/beta-Hydrolases"/>
    <property type="match status" value="1"/>
</dbReference>
<dbReference type="InterPro" id="IPR050955">
    <property type="entry name" value="Plant_Biomass_Hydrol_Est"/>
</dbReference>
<evidence type="ECO:0000256" key="8">
    <source>
        <dbReference type="ARBA" id="ARBA00023326"/>
    </source>
</evidence>
<dbReference type="InterPro" id="IPR010126">
    <property type="entry name" value="Esterase_phb"/>
</dbReference>
<dbReference type="NCBIfam" id="TIGR01840">
    <property type="entry name" value="esterase_phb"/>
    <property type="match status" value="1"/>
</dbReference>
<dbReference type="AlphaFoldDB" id="A0A6G1ISF0"/>
<organism evidence="10 11">
    <name type="scientific">Lentithecium fluviatile CBS 122367</name>
    <dbReference type="NCBI Taxonomy" id="1168545"/>
    <lineage>
        <taxon>Eukaryota</taxon>
        <taxon>Fungi</taxon>
        <taxon>Dikarya</taxon>
        <taxon>Ascomycota</taxon>
        <taxon>Pezizomycotina</taxon>
        <taxon>Dothideomycetes</taxon>
        <taxon>Pleosporomycetidae</taxon>
        <taxon>Pleosporales</taxon>
        <taxon>Massarineae</taxon>
        <taxon>Lentitheciaceae</taxon>
        <taxon>Lentithecium</taxon>
    </lineage>
</organism>
<dbReference type="GO" id="GO:0052689">
    <property type="term" value="F:carboxylic ester hydrolase activity"/>
    <property type="evidence" value="ECO:0007669"/>
    <property type="project" value="UniProtKB-KW"/>
</dbReference>
<dbReference type="InterPro" id="IPR029058">
    <property type="entry name" value="AB_hydrolase_fold"/>
</dbReference>
<protein>
    <recommendedName>
        <fullName evidence="9">Carboxylic ester hydrolase</fullName>
        <ecNumber evidence="9">3.1.1.-</ecNumber>
    </recommendedName>
</protein>
<dbReference type="Gene3D" id="3.40.50.1820">
    <property type="entry name" value="alpha/beta hydrolase"/>
    <property type="match status" value="1"/>
</dbReference>
<dbReference type="Pfam" id="PF10503">
    <property type="entry name" value="Esterase_PHB"/>
    <property type="match status" value="1"/>
</dbReference>
<dbReference type="PANTHER" id="PTHR43037">
    <property type="entry name" value="UNNAMED PRODUCT-RELATED"/>
    <property type="match status" value="1"/>
</dbReference>
<evidence type="ECO:0000256" key="7">
    <source>
        <dbReference type="ARBA" id="ARBA00023277"/>
    </source>
</evidence>
<dbReference type="PANTHER" id="PTHR43037:SF3">
    <property type="entry name" value="FERULOYL ESTERASE B"/>
    <property type="match status" value="1"/>
</dbReference>
<proteinExistence type="inferred from homology"/>
<keyword evidence="8 9" id="KW-0624">Polysaccharide degradation</keyword>
<dbReference type="EC" id="3.1.1.-" evidence="9"/>
<dbReference type="GO" id="GO:0005576">
    <property type="term" value="C:extracellular region"/>
    <property type="evidence" value="ECO:0007669"/>
    <property type="project" value="UniProtKB-SubCell"/>
</dbReference>
<dbReference type="EMBL" id="MU005593">
    <property type="protein sequence ID" value="KAF2681085.1"/>
    <property type="molecule type" value="Genomic_DNA"/>
</dbReference>
<evidence type="ECO:0000256" key="9">
    <source>
        <dbReference type="RuleBase" id="RU367147"/>
    </source>
</evidence>
<comment type="subcellular location">
    <subcellularLocation>
        <location evidence="1 9">Secreted</location>
    </subcellularLocation>
</comment>
<feature type="signal peptide" evidence="9">
    <location>
        <begin position="1"/>
        <end position="18"/>
    </location>
</feature>
<sequence length="299" mass="32037">MHFPTLATPFIFGATALAASLTQVSNYNNNAKAKPGMWVYKPDTVKSDALVIAIHSCQSSAQKYFANSKIPWHQGSDRKGYITVWPSSTTECWDVSSKASLSHDGGGDSNAIANMIKYAITTYKTDPKKVYVTGGSSGGDKDADELFGMMSNVLAATYPDLITAVSLYSGVPAGCFVSSSGASAAWNNTCSGGQSKASGEAWGNVVRNMYPGYTGSRPRMQFWHGSVDGTLSPNNYQETVKQWTNVFNVSTTPTSSKPDTPEKNYRTDDFGSNVEGIWAVGVGHSVPSHLDVSEAWFGL</sequence>
<dbReference type="OrthoDB" id="2425929at2759"/>
<keyword evidence="6" id="KW-0325">Glycoprotein</keyword>
<keyword evidence="7 9" id="KW-0119">Carbohydrate metabolism</keyword>
<keyword evidence="5 9" id="KW-0378">Hydrolase</keyword>
<evidence type="ECO:0000256" key="3">
    <source>
        <dbReference type="ARBA" id="ARBA00022525"/>
    </source>
</evidence>
<evidence type="ECO:0000256" key="1">
    <source>
        <dbReference type="ARBA" id="ARBA00004613"/>
    </source>
</evidence>
<dbReference type="GO" id="GO:0045493">
    <property type="term" value="P:xylan catabolic process"/>
    <property type="evidence" value="ECO:0007669"/>
    <property type="project" value="UniProtKB-UniRule"/>
</dbReference>
<keyword evidence="4 9" id="KW-0732">Signal</keyword>
<comment type="similarity">
    <text evidence="9">Belongs to the carbohydrate esterase 1 (CE1) family.</text>
</comment>
<evidence type="ECO:0000256" key="4">
    <source>
        <dbReference type="ARBA" id="ARBA00022729"/>
    </source>
</evidence>
<name>A0A6G1ISF0_9PLEO</name>
<reference evidence="10" key="1">
    <citation type="journal article" date="2020" name="Stud. Mycol.">
        <title>101 Dothideomycetes genomes: a test case for predicting lifestyles and emergence of pathogens.</title>
        <authorList>
            <person name="Haridas S."/>
            <person name="Albert R."/>
            <person name="Binder M."/>
            <person name="Bloem J."/>
            <person name="Labutti K."/>
            <person name="Salamov A."/>
            <person name="Andreopoulos B."/>
            <person name="Baker S."/>
            <person name="Barry K."/>
            <person name="Bills G."/>
            <person name="Bluhm B."/>
            <person name="Cannon C."/>
            <person name="Castanera R."/>
            <person name="Culley D."/>
            <person name="Daum C."/>
            <person name="Ezra D."/>
            <person name="Gonzalez J."/>
            <person name="Henrissat B."/>
            <person name="Kuo A."/>
            <person name="Liang C."/>
            <person name="Lipzen A."/>
            <person name="Lutzoni F."/>
            <person name="Magnuson J."/>
            <person name="Mondo S."/>
            <person name="Nolan M."/>
            <person name="Ohm R."/>
            <person name="Pangilinan J."/>
            <person name="Park H.-J."/>
            <person name="Ramirez L."/>
            <person name="Alfaro M."/>
            <person name="Sun H."/>
            <person name="Tritt A."/>
            <person name="Yoshinaga Y."/>
            <person name="Zwiers L.-H."/>
            <person name="Turgeon B."/>
            <person name="Goodwin S."/>
            <person name="Spatafora J."/>
            <person name="Crous P."/>
            <person name="Grigoriev I."/>
        </authorList>
    </citation>
    <scope>NUCLEOTIDE SEQUENCE</scope>
    <source>
        <strain evidence="10">CBS 122367</strain>
    </source>
</reference>
<keyword evidence="3 9" id="KW-0964">Secreted</keyword>
<keyword evidence="11" id="KW-1185">Reference proteome</keyword>
<feature type="chain" id="PRO_5029033930" description="Carboxylic ester hydrolase" evidence="9">
    <location>
        <begin position="19"/>
        <end position="299"/>
    </location>
</feature>